<keyword evidence="3 8" id="KW-0285">Flavoprotein</keyword>
<gene>
    <name evidence="11" type="ORF">B0T16DRAFT_318913</name>
</gene>
<feature type="domain" description="Glucose-methanol-choline oxidoreductase N-terminal" evidence="9">
    <location>
        <begin position="93"/>
        <end position="116"/>
    </location>
</feature>
<dbReference type="SUPFAM" id="SSF51905">
    <property type="entry name" value="FAD/NAD(P)-binding domain"/>
    <property type="match status" value="1"/>
</dbReference>
<keyword evidence="12" id="KW-1185">Reference proteome</keyword>
<keyword evidence="4 7" id="KW-0274">FAD</keyword>
<comment type="cofactor">
    <cofactor evidence="1 7">
        <name>FAD</name>
        <dbReference type="ChEBI" id="CHEBI:57692"/>
    </cofactor>
</comment>
<protein>
    <submittedName>
        <fullName evidence="11">Choline dehydrogenase</fullName>
    </submittedName>
</protein>
<feature type="active site" description="Proton acceptor" evidence="6">
    <location>
        <position position="595"/>
    </location>
</feature>
<accession>A0AA39YM27</accession>
<dbReference type="EMBL" id="JAULSV010000001">
    <property type="protein sequence ID" value="KAK0654978.1"/>
    <property type="molecule type" value="Genomic_DNA"/>
</dbReference>
<evidence type="ECO:0000256" key="7">
    <source>
        <dbReference type="PIRSR" id="PIRSR000137-2"/>
    </source>
</evidence>
<dbReference type="InterPro" id="IPR000172">
    <property type="entry name" value="GMC_OxRdtase_N"/>
</dbReference>
<proteinExistence type="inferred from homology"/>
<dbReference type="SUPFAM" id="SSF54373">
    <property type="entry name" value="FAD-linked reductases, C-terminal domain"/>
    <property type="match status" value="1"/>
</dbReference>
<sequence length="620" mass="66023">MDCAQLTAEDFADKPFDFLVIGGGTAGLAVAARLSEHSGLTVGVLEAGAPAVGNSAVDFPGLAGHGLGSDLDWKFRTVPQPGLGGREAQWARGKVVGGSSALNYMTWNRASKHDYDEWGELGNEAWGWDDLLPFFKKSETFHPASVGEQKTFPVGSHDGIVGSNGPVQVAYPNEFSASHEFWHDTLNSVGIDTNDAHLAGSNVGVWTSLVSVDPRSATRSYAATAYHHPNASRPNLVVLSGAEVREILLLRGDGSEEWQAKGVRFSHGGSEFSAFASREIIVSAGTVQSPQILELSGIGGSAALSAAGIPVKVDNPNVGENLQDHLTTTLVFEVDPSLHTPDDLNVEATFAAASDEYTKSRTGPLTTVPVSMAYVPVTKVTPPDILSSIFSSLPSPKGPSDASPAVSRDTLFRRKYTSPLSHSIGHIEYVFDLGNWGPDFTPDPSGTKKYGSMLQILQYPFSRGSIHIRPSHASQSLVDGLAIDPGYFSGQNGHLDLEIALHGYRFAEKICSSEPLKGIIRGMVSPTPEEASDEGKLRKWLRRVMVTDWHPVGTCAMGGKAGAQGGVVDERLRVYGVKGLRVVDASVMPLQISAHLQATVYAIAEKAAHMILEDAGFSGE</sequence>
<dbReference type="GO" id="GO:0050660">
    <property type="term" value="F:flavin adenine dinucleotide binding"/>
    <property type="evidence" value="ECO:0007669"/>
    <property type="project" value="InterPro"/>
</dbReference>
<dbReference type="Proteomes" id="UP001174936">
    <property type="component" value="Unassembled WGS sequence"/>
</dbReference>
<dbReference type="PROSITE" id="PS00624">
    <property type="entry name" value="GMC_OXRED_2"/>
    <property type="match status" value="1"/>
</dbReference>
<evidence type="ECO:0000259" key="9">
    <source>
        <dbReference type="PROSITE" id="PS00623"/>
    </source>
</evidence>
<organism evidence="11 12">
    <name type="scientific">Cercophora newfieldiana</name>
    <dbReference type="NCBI Taxonomy" id="92897"/>
    <lineage>
        <taxon>Eukaryota</taxon>
        <taxon>Fungi</taxon>
        <taxon>Dikarya</taxon>
        <taxon>Ascomycota</taxon>
        <taxon>Pezizomycotina</taxon>
        <taxon>Sordariomycetes</taxon>
        <taxon>Sordariomycetidae</taxon>
        <taxon>Sordariales</taxon>
        <taxon>Lasiosphaeriaceae</taxon>
        <taxon>Cercophora</taxon>
    </lineage>
</organism>
<comment type="caution">
    <text evidence="11">The sequence shown here is derived from an EMBL/GenBank/DDBJ whole genome shotgun (WGS) entry which is preliminary data.</text>
</comment>
<dbReference type="PROSITE" id="PS00623">
    <property type="entry name" value="GMC_OXRED_1"/>
    <property type="match status" value="1"/>
</dbReference>
<comment type="similarity">
    <text evidence="2 8">Belongs to the GMC oxidoreductase family.</text>
</comment>
<reference evidence="11" key="1">
    <citation type="submission" date="2023-06" db="EMBL/GenBank/DDBJ databases">
        <title>Genome-scale phylogeny and comparative genomics of the fungal order Sordariales.</title>
        <authorList>
            <consortium name="Lawrence Berkeley National Laboratory"/>
            <person name="Hensen N."/>
            <person name="Bonometti L."/>
            <person name="Westerberg I."/>
            <person name="Brannstrom I.O."/>
            <person name="Guillou S."/>
            <person name="Cros-Aarteil S."/>
            <person name="Calhoun S."/>
            <person name="Haridas S."/>
            <person name="Kuo A."/>
            <person name="Mondo S."/>
            <person name="Pangilinan J."/>
            <person name="Riley R."/>
            <person name="Labutti K."/>
            <person name="Andreopoulos B."/>
            <person name="Lipzen A."/>
            <person name="Chen C."/>
            <person name="Yanf M."/>
            <person name="Daum C."/>
            <person name="Ng V."/>
            <person name="Clum A."/>
            <person name="Steindorff A."/>
            <person name="Ohm R."/>
            <person name="Martin F."/>
            <person name="Silar P."/>
            <person name="Natvig D."/>
            <person name="Lalanne C."/>
            <person name="Gautier V."/>
            <person name="Ament-Velasquez S.L."/>
            <person name="Kruys A."/>
            <person name="Hutchinson M.I."/>
            <person name="Powell A.J."/>
            <person name="Barry K."/>
            <person name="Miller A.N."/>
            <person name="Grigoriev I.V."/>
            <person name="Debuchy R."/>
            <person name="Gladieux P."/>
            <person name="Thoren M.H."/>
            <person name="Johannesson H."/>
        </authorList>
    </citation>
    <scope>NUCLEOTIDE SEQUENCE</scope>
    <source>
        <strain evidence="11">SMH2532-1</strain>
    </source>
</reference>
<feature type="binding site" evidence="7">
    <location>
        <begin position="549"/>
        <end position="550"/>
    </location>
    <ligand>
        <name>FAD</name>
        <dbReference type="ChEBI" id="CHEBI:57692"/>
    </ligand>
</feature>
<feature type="binding site" evidence="7">
    <location>
        <position position="244"/>
    </location>
    <ligand>
        <name>FAD</name>
        <dbReference type="ChEBI" id="CHEBI:57692"/>
    </ligand>
</feature>
<evidence type="ECO:0000256" key="3">
    <source>
        <dbReference type="ARBA" id="ARBA00022630"/>
    </source>
</evidence>
<dbReference type="AlphaFoldDB" id="A0AA39YM27"/>
<evidence type="ECO:0000256" key="5">
    <source>
        <dbReference type="ARBA" id="ARBA00023002"/>
    </source>
</evidence>
<feature type="domain" description="Glucose-methanol-choline oxidoreductase N-terminal" evidence="10">
    <location>
        <begin position="285"/>
        <end position="299"/>
    </location>
</feature>
<evidence type="ECO:0000259" key="10">
    <source>
        <dbReference type="PROSITE" id="PS00624"/>
    </source>
</evidence>
<feature type="active site" description="Proton donor" evidence="6">
    <location>
        <position position="550"/>
    </location>
</feature>
<evidence type="ECO:0000313" key="11">
    <source>
        <dbReference type="EMBL" id="KAK0654978.1"/>
    </source>
</evidence>
<dbReference type="PIRSF" id="PIRSF000137">
    <property type="entry name" value="Alcohol_oxidase"/>
    <property type="match status" value="1"/>
</dbReference>
<evidence type="ECO:0000256" key="4">
    <source>
        <dbReference type="ARBA" id="ARBA00022827"/>
    </source>
</evidence>
<dbReference type="InterPro" id="IPR007867">
    <property type="entry name" value="GMC_OxRtase_C"/>
</dbReference>
<dbReference type="GO" id="GO:0016614">
    <property type="term" value="F:oxidoreductase activity, acting on CH-OH group of donors"/>
    <property type="evidence" value="ECO:0007669"/>
    <property type="project" value="InterPro"/>
</dbReference>
<evidence type="ECO:0000313" key="12">
    <source>
        <dbReference type="Proteomes" id="UP001174936"/>
    </source>
</evidence>
<feature type="binding site" evidence="7">
    <location>
        <position position="95"/>
    </location>
    <ligand>
        <name>FAD</name>
        <dbReference type="ChEBI" id="CHEBI:57692"/>
    </ligand>
</feature>
<keyword evidence="5" id="KW-0560">Oxidoreductase</keyword>
<evidence type="ECO:0000256" key="2">
    <source>
        <dbReference type="ARBA" id="ARBA00010790"/>
    </source>
</evidence>
<evidence type="ECO:0000256" key="1">
    <source>
        <dbReference type="ARBA" id="ARBA00001974"/>
    </source>
</evidence>
<dbReference type="Gene3D" id="3.30.560.10">
    <property type="entry name" value="Glucose Oxidase, domain 3"/>
    <property type="match status" value="1"/>
</dbReference>
<evidence type="ECO:0000256" key="8">
    <source>
        <dbReference type="RuleBase" id="RU003968"/>
    </source>
</evidence>
<name>A0AA39YM27_9PEZI</name>
<dbReference type="Pfam" id="PF00732">
    <property type="entry name" value="GMC_oxred_N"/>
    <property type="match status" value="1"/>
</dbReference>
<dbReference type="InterPro" id="IPR012132">
    <property type="entry name" value="GMC_OxRdtase"/>
</dbReference>
<dbReference type="Gene3D" id="3.50.50.60">
    <property type="entry name" value="FAD/NAD(P)-binding domain"/>
    <property type="match status" value="1"/>
</dbReference>
<dbReference type="Pfam" id="PF05199">
    <property type="entry name" value="GMC_oxred_C"/>
    <property type="match status" value="1"/>
</dbReference>
<dbReference type="InterPro" id="IPR036188">
    <property type="entry name" value="FAD/NAD-bd_sf"/>
</dbReference>
<dbReference type="PANTHER" id="PTHR11552:SF201">
    <property type="entry name" value="GLUCOSE-METHANOL-CHOLINE OXIDOREDUCTASE N-TERMINAL DOMAIN-CONTAINING PROTEIN"/>
    <property type="match status" value="1"/>
</dbReference>
<dbReference type="PANTHER" id="PTHR11552">
    <property type="entry name" value="GLUCOSE-METHANOL-CHOLINE GMC OXIDOREDUCTASE"/>
    <property type="match status" value="1"/>
</dbReference>
<evidence type="ECO:0000256" key="6">
    <source>
        <dbReference type="PIRSR" id="PIRSR000137-1"/>
    </source>
</evidence>